<gene>
    <name evidence="14" type="ORF">OSTLU_38040</name>
</gene>
<dbReference type="PANTHER" id="PTHR23076:SF58">
    <property type="entry name" value="INACTIVE ATP-DEPENDENT ZINC METALLOPROTEASE FTSHI 5, CHLOROPLASTIC-RELATED"/>
    <property type="match status" value="1"/>
</dbReference>
<keyword evidence="15" id="KW-1185">Reference proteome</keyword>
<proteinExistence type="inferred from homology"/>
<evidence type="ECO:0000313" key="15">
    <source>
        <dbReference type="Proteomes" id="UP000001568"/>
    </source>
</evidence>
<evidence type="ECO:0000256" key="1">
    <source>
        <dbReference type="ARBA" id="ARBA00001947"/>
    </source>
</evidence>
<keyword evidence="12" id="KW-0812">Transmembrane</keyword>
<dbReference type="GO" id="GO:0046872">
    <property type="term" value="F:metal ion binding"/>
    <property type="evidence" value="ECO:0007669"/>
    <property type="project" value="UniProtKB-KW"/>
</dbReference>
<evidence type="ECO:0000256" key="9">
    <source>
        <dbReference type="ARBA" id="ARBA00022840"/>
    </source>
</evidence>
<dbReference type="Gramene" id="ABO98401">
    <property type="protein sequence ID" value="ABO98401"/>
    <property type="gene ID" value="OSTLU_38040"/>
</dbReference>
<keyword evidence="12" id="KW-1133">Transmembrane helix</keyword>
<dbReference type="InterPro" id="IPR037219">
    <property type="entry name" value="Peptidase_M41-like"/>
</dbReference>
<dbReference type="RefSeq" id="XP_001420108.1">
    <property type="nucleotide sequence ID" value="XM_001420071.1"/>
</dbReference>
<evidence type="ECO:0000313" key="14">
    <source>
        <dbReference type="EMBL" id="ABO98401.1"/>
    </source>
</evidence>
<keyword evidence="12" id="KW-0472">Membrane</keyword>
<evidence type="ECO:0000256" key="12">
    <source>
        <dbReference type="SAM" id="Phobius"/>
    </source>
</evidence>
<dbReference type="InterPro" id="IPR003960">
    <property type="entry name" value="ATPase_AAA_CS"/>
</dbReference>
<dbReference type="InterPro" id="IPR000642">
    <property type="entry name" value="Peptidase_M41"/>
</dbReference>
<accession>A4S3J8</accession>
<dbReference type="GO" id="GO:0004176">
    <property type="term" value="F:ATP-dependent peptidase activity"/>
    <property type="evidence" value="ECO:0007669"/>
    <property type="project" value="InterPro"/>
</dbReference>
<evidence type="ECO:0000256" key="8">
    <source>
        <dbReference type="ARBA" id="ARBA00022833"/>
    </source>
</evidence>
<dbReference type="Pfam" id="PF17862">
    <property type="entry name" value="AAA_lid_3"/>
    <property type="match status" value="1"/>
</dbReference>
<name>A4S3J8_OSTLU</name>
<evidence type="ECO:0000256" key="11">
    <source>
        <dbReference type="RuleBase" id="RU003651"/>
    </source>
</evidence>
<protein>
    <recommendedName>
        <fullName evidence="13">AAA+ ATPase domain-containing protein</fullName>
    </recommendedName>
</protein>
<evidence type="ECO:0000256" key="6">
    <source>
        <dbReference type="ARBA" id="ARBA00022741"/>
    </source>
</evidence>
<dbReference type="Proteomes" id="UP000001568">
    <property type="component" value="Chromosome 10"/>
</dbReference>
<dbReference type="HOGENOM" id="CLU_000688_16_2_1"/>
<keyword evidence="4" id="KW-0645">Protease</keyword>
<dbReference type="AlphaFoldDB" id="A4S3J8"/>
<dbReference type="CDD" id="cd19501">
    <property type="entry name" value="RecA-like_FtsH"/>
    <property type="match status" value="1"/>
</dbReference>
<comment type="similarity">
    <text evidence="11">Belongs to the AAA ATPase family.</text>
</comment>
<comment type="similarity">
    <text evidence="2">In the C-terminal section; belongs to the peptidase M41 family.</text>
</comment>
<dbReference type="InterPro" id="IPR041569">
    <property type="entry name" value="AAA_lid_3"/>
</dbReference>
<evidence type="ECO:0000256" key="5">
    <source>
        <dbReference type="ARBA" id="ARBA00022723"/>
    </source>
</evidence>
<evidence type="ECO:0000256" key="10">
    <source>
        <dbReference type="ARBA" id="ARBA00023049"/>
    </source>
</evidence>
<evidence type="ECO:0000256" key="3">
    <source>
        <dbReference type="ARBA" id="ARBA00010550"/>
    </source>
</evidence>
<reference evidence="14 15" key="1">
    <citation type="journal article" date="2007" name="Proc. Natl. Acad. Sci. U.S.A.">
        <title>The tiny eukaryote Ostreococcus provides genomic insights into the paradox of plankton speciation.</title>
        <authorList>
            <person name="Palenik B."/>
            <person name="Grimwood J."/>
            <person name="Aerts A."/>
            <person name="Rouze P."/>
            <person name="Salamov A."/>
            <person name="Putnam N."/>
            <person name="Dupont C."/>
            <person name="Jorgensen R."/>
            <person name="Derelle E."/>
            <person name="Rombauts S."/>
            <person name="Zhou K."/>
            <person name="Otillar R."/>
            <person name="Merchant S.S."/>
            <person name="Podell S."/>
            <person name="Gaasterland T."/>
            <person name="Napoli C."/>
            <person name="Gendler K."/>
            <person name="Manuell A."/>
            <person name="Tai V."/>
            <person name="Vallon O."/>
            <person name="Piganeau G."/>
            <person name="Jancek S."/>
            <person name="Heijde M."/>
            <person name="Jabbari K."/>
            <person name="Bowler C."/>
            <person name="Lohr M."/>
            <person name="Robbens S."/>
            <person name="Werner G."/>
            <person name="Dubchak I."/>
            <person name="Pazour G.J."/>
            <person name="Ren Q."/>
            <person name="Paulsen I."/>
            <person name="Delwiche C."/>
            <person name="Schmutz J."/>
            <person name="Rokhsar D."/>
            <person name="Van de Peer Y."/>
            <person name="Moreau H."/>
            <person name="Grigoriev I.V."/>
        </authorList>
    </citation>
    <scope>NUCLEOTIDE SEQUENCE [LARGE SCALE GENOMIC DNA]</scope>
    <source>
        <strain evidence="14 15">CCE9901</strain>
    </source>
</reference>
<dbReference type="GO" id="GO:0009535">
    <property type="term" value="C:chloroplast thylakoid membrane"/>
    <property type="evidence" value="ECO:0007669"/>
    <property type="project" value="TreeGrafter"/>
</dbReference>
<dbReference type="eggNOG" id="KOG0731">
    <property type="taxonomic scope" value="Eukaryota"/>
</dbReference>
<dbReference type="SMART" id="SM00382">
    <property type="entry name" value="AAA"/>
    <property type="match status" value="1"/>
</dbReference>
<dbReference type="GO" id="GO:0006508">
    <property type="term" value="P:proteolysis"/>
    <property type="evidence" value="ECO:0007669"/>
    <property type="project" value="UniProtKB-KW"/>
</dbReference>
<dbReference type="InterPro" id="IPR027417">
    <property type="entry name" value="P-loop_NTPase"/>
</dbReference>
<dbReference type="Pfam" id="PF00004">
    <property type="entry name" value="AAA"/>
    <property type="match status" value="1"/>
</dbReference>
<dbReference type="InterPro" id="IPR003959">
    <property type="entry name" value="ATPase_AAA_core"/>
</dbReference>
<dbReference type="Pfam" id="PF01434">
    <property type="entry name" value="Peptidase_M41"/>
    <property type="match status" value="1"/>
</dbReference>
<dbReference type="STRING" id="436017.A4S3J8"/>
<dbReference type="OMA" id="NLACEMV"/>
<keyword evidence="8" id="KW-0862">Zinc</keyword>
<evidence type="ECO:0000259" key="13">
    <source>
        <dbReference type="SMART" id="SM00382"/>
    </source>
</evidence>
<dbReference type="Gene3D" id="1.10.8.60">
    <property type="match status" value="1"/>
</dbReference>
<organism evidence="14 15">
    <name type="scientific">Ostreococcus lucimarinus (strain CCE9901)</name>
    <dbReference type="NCBI Taxonomy" id="436017"/>
    <lineage>
        <taxon>Eukaryota</taxon>
        <taxon>Viridiplantae</taxon>
        <taxon>Chlorophyta</taxon>
        <taxon>Mamiellophyceae</taxon>
        <taxon>Mamiellales</taxon>
        <taxon>Bathycoccaceae</taxon>
        <taxon>Ostreococcus</taxon>
    </lineage>
</organism>
<dbReference type="InterPro" id="IPR003593">
    <property type="entry name" value="AAA+_ATPase"/>
</dbReference>
<keyword evidence="7" id="KW-0378">Hydrolase</keyword>
<keyword evidence="10" id="KW-0482">Metalloprotease</keyword>
<comment type="similarity">
    <text evidence="3">In the N-terminal section; belongs to the AAA ATPase family.</text>
</comment>
<dbReference type="KEGG" id="olu:OSTLU_38040"/>
<evidence type="ECO:0000256" key="4">
    <source>
        <dbReference type="ARBA" id="ARBA00022670"/>
    </source>
</evidence>
<evidence type="ECO:0000256" key="7">
    <source>
        <dbReference type="ARBA" id="ARBA00022801"/>
    </source>
</evidence>
<dbReference type="SUPFAM" id="SSF140990">
    <property type="entry name" value="FtsH protease domain-like"/>
    <property type="match status" value="1"/>
</dbReference>
<keyword evidence="9 11" id="KW-0067">ATP-binding</keyword>
<dbReference type="GeneID" id="5004062"/>
<dbReference type="PROSITE" id="PS00674">
    <property type="entry name" value="AAA"/>
    <property type="match status" value="1"/>
</dbReference>
<keyword evidence="5" id="KW-0479">Metal-binding</keyword>
<evidence type="ECO:0000256" key="2">
    <source>
        <dbReference type="ARBA" id="ARBA00010044"/>
    </source>
</evidence>
<feature type="non-terminal residue" evidence="14">
    <location>
        <position position="437"/>
    </location>
</feature>
<dbReference type="OrthoDB" id="1413014at2759"/>
<dbReference type="Gene3D" id="3.40.50.300">
    <property type="entry name" value="P-loop containing nucleotide triphosphate hydrolases"/>
    <property type="match status" value="1"/>
</dbReference>
<dbReference type="GO" id="GO:0016887">
    <property type="term" value="F:ATP hydrolysis activity"/>
    <property type="evidence" value="ECO:0007669"/>
    <property type="project" value="InterPro"/>
</dbReference>
<comment type="cofactor">
    <cofactor evidence="1">
        <name>Zn(2+)</name>
        <dbReference type="ChEBI" id="CHEBI:29105"/>
    </cofactor>
</comment>
<feature type="transmembrane region" description="Helical" evidence="12">
    <location>
        <begin position="12"/>
        <end position="31"/>
    </location>
</feature>
<dbReference type="GO" id="GO:0005524">
    <property type="term" value="F:ATP binding"/>
    <property type="evidence" value="ECO:0007669"/>
    <property type="project" value="UniProtKB-KW"/>
</dbReference>
<dbReference type="PANTHER" id="PTHR23076">
    <property type="entry name" value="METALLOPROTEASE M41 FTSH"/>
    <property type="match status" value="1"/>
</dbReference>
<dbReference type="SUPFAM" id="SSF52540">
    <property type="entry name" value="P-loop containing nucleoside triphosphate hydrolases"/>
    <property type="match status" value="1"/>
</dbReference>
<dbReference type="FunFam" id="3.40.50.300:FF:000001">
    <property type="entry name" value="ATP-dependent zinc metalloprotease FtsH"/>
    <property type="match status" value="1"/>
</dbReference>
<dbReference type="GO" id="GO:0004222">
    <property type="term" value="F:metalloendopeptidase activity"/>
    <property type="evidence" value="ECO:0007669"/>
    <property type="project" value="InterPro"/>
</dbReference>
<sequence>MEKYPRWLEITAFLFNALTPMVMVFYAWLIYEGTYKDSSEDMFGNMTTRNYDSNVRQGMTLKDITGIDNVKAEMFELISYLKDFEKYNSMGARIPAGVLLCGPPGTGKTLLARCVAGEANVPFFSCAGTEFMEMFVGVGAARIRNLFDQAKKVAPCIIFIDEFDAVGTKRTETQSGQVYGNDEATATINQMLTEMDGFSTATGIMVLAATNRPQVLDPALIRAGRFDRIIEMGLPNKKSRQEILFLHCNKPSFASSVDPNLDYEYLARQTAGFSGADIENLTKSAVMRCAQGEKALASTGDFFLARDRMLEDTLIAQLDAYERDSVVNYYAAQAVVAMHMPSYDEISKVTVFNGGVATGQIVYVPDEVDSPAARTVRSMEYYEAKLCVLLAGQMAERYLYGPENVTTRGMHDVAAATNLACEMVMQNGWSDLGPIAL</sequence>
<dbReference type="Gene3D" id="1.20.58.760">
    <property type="entry name" value="Peptidase M41"/>
    <property type="match status" value="1"/>
</dbReference>
<keyword evidence="6 11" id="KW-0547">Nucleotide-binding</keyword>
<feature type="domain" description="AAA+ ATPase" evidence="13">
    <location>
        <begin position="94"/>
        <end position="236"/>
    </location>
</feature>
<dbReference type="EMBL" id="CP000590">
    <property type="protein sequence ID" value="ABO98401.1"/>
    <property type="molecule type" value="Genomic_DNA"/>
</dbReference>